<feature type="signal peptide" evidence="7">
    <location>
        <begin position="1"/>
        <end position="24"/>
    </location>
</feature>
<feature type="transmembrane region" description="Helical" evidence="7">
    <location>
        <begin position="308"/>
        <end position="336"/>
    </location>
</feature>
<dbReference type="PANTHER" id="PTHR10766">
    <property type="entry name" value="TRANSMEMBRANE 9 SUPERFAMILY PROTEIN"/>
    <property type="match status" value="1"/>
</dbReference>
<dbReference type="OrthoDB" id="1666796at2759"/>
<keyword evidence="4 7" id="KW-0732">Signal</keyword>
<comment type="similarity">
    <text evidence="2 7">Belongs to the nonaspanin (TM9SF) (TC 9.A.2) family.</text>
</comment>
<reference evidence="8" key="1">
    <citation type="submission" date="2021-05" db="EMBL/GenBank/DDBJ databases">
        <title>The genome of the haptophyte Pavlova lutheri (Diacronema luteri, Pavlovales) - a model for lipid biosynthesis in eukaryotic algae.</title>
        <authorList>
            <person name="Hulatt C.J."/>
            <person name="Posewitz M.C."/>
        </authorList>
    </citation>
    <scope>NUCLEOTIDE SEQUENCE</scope>
    <source>
        <strain evidence="8">NIVA-4/92</strain>
    </source>
</reference>
<evidence type="ECO:0000256" key="3">
    <source>
        <dbReference type="ARBA" id="ARBA00022692"/>
    </source>
</evidence>
<dbReference type="PANTHER" id="PTHR10766:SF177">
    <property type="entry name" value="TRANSMEMBRANE 9 SUPERFAMILY MEMBER 1"/>
    <property type="match status" value="1"/>
</dbReference>
<accession>A0A8J6C2D7</accession>
<name>A0A8J6C2D7_DIALT</name>
<evidence type="ECO:0000256" key="6">
    <source>
        <dbReference type="ARBA" id="ARBA00023136"/>
    </source>
</evidence>
<comment type="caution">
    <text evidence="8">The sequence shown here is derived from an EMBL/GenBank/DDBJ whole genome shotgun (WGS) entry which is preliminary data.</text>
</comment>
<dbReference type="Proteomes" id="UP000751190">
    <property type="component" value="Unassembled WGS sequence"/>
</dbReference>
<evidence type="ECO:0000256" key="2">
    <source>
        <dbReference type="ARBA" id="ARBA00005227"/>
    </source>
</evidence>
<evidence type="ECO:0000256" key="1">
    <source>
        <dbReference type="ARBA" id="ARBA00004141"/>
    </source>
</evidence>
<dbReference type="AlphaFoldDB" id="A0A8J6C2D7"/>
<sequence>MGPVGEMGGVLRVLLALSAPLAAAAYEQGEQIPLYANKVGPFANPSELYQYYSLPFCRPTEIEEKWLDLGEVLKGDRAHKTLYEIKYGEDVQPRPLCTVTLDADKAARFRQAIADDYYFEMMLDELPIWGYVGELETVGPTLRTTDETATGGNSSSDVALDGASRAFLFTHLDFALAHNGGRVIEANVTADPLHRTEIGAGAAAMLVEFTYSVRWSATDVPFERRLDRSSKYAMMPLSLEIHWLSIINSFVLVLLLVGFLTVILMRVLKNDFSRYTRADQLDEGEDEDESGWKLVHGDVFRFPHYGSLLCALLGTGAQLLALVVAMLCLALMNTFYPGNRGAVYSAAVVLYALTAGIAGFISAASYAHLSGSAGGGRWAFNLVLAACLYPCPFFAVFCVLNSIAIGYDSTAALPFGTILLVVLLWALVSLPLAVLGGLAGRAWAARSPFEPPCRTSKIPREVPPMPWYRQAPSQVFMAGFLPFSAIYIELHYIFASVWGHKLYTLYGVLAIASVMLVLVTAFITIALTYFQLAIEDHRWWWRSFFSGGSTGIFVFGYSLFYYFERSAMSGLMQTSFFFGYMAMMSYAAFAMLGVIGFFSAFAFVSRIYRAIKCD</sequence>
<keyword evidence="3 7" id="KW-0812">Transmembrane</keyword>
<dbReference type="OMA" id="LEVHWLS"/>
<gene>
    <name evidence="8" type="ORF">KFE25_003134</name>
</gene>
<dbReference type="InterPro" id="IPR004240">
    <property type="entry name" value="EMP70"/>
</dbReference>
<dbReference type="GO" id="GO:0072657">
    <property type="term" value="P:protein localization to membrane"/>
    <property type="evidence" value="ECO:0007669"/>
    <property type="project" value="TreeGrafter"/>
</dbReference>
<feature type="transmembrane region" description="Helical" evidence="7">
    <location>
        <begin position="378"/>
        <end position="405"/>
    </location>
</feature>
<dbReference type="GO" id="GO:0016020">
    <property type="term" value="C:membrane"/>
    <property type="evidence" value="ECO:0007669"/>
    <property type="project" value="UniProtKB-SubCell"/>
</dbReference>
<feature type="transmembrane region" description="Helical" evidence="7">
    <location>
        <begin position="411"/>
        <end position="438"/>
    </location>
</feature>
<organism evidence="8 9">
    <name type="scientific">Diacronema lutheri</name>
    <name type="common">Unicellular marine alga</name>
    <name type="synonym">Monochrysis lutheri</name>
    <dbReference type="NCBI Taxonomy" id="2081491"/>
    <lineage>
        <taxon>Eukaryota</taxon>
        <taxon>Haptista</taxon>
        <taxon>Haptophyta</taxon>
        <taxon>Pavlovophyceae</taxon>
        <taxon>Pavlovales</taxon>
        <taxon>Pavlovaceae</taxon>
        <taxon>Diacronema</taxon>
    </lineage>
</organism>
<evidence type="ECO:0000256" key="7">
    <source>
        <dbReference type="RuleBase" id="RU363079"/>
    </source>
</evidence>
<protein>
    <recommendedName>
        <fullName evidence="7">Transmembrane 9 superfamily member</fullName>
    </recommendedName>
</protein>
<feature type="transmembrane region" description="Helical" evidence="7">
    <location>
        <begin position="243"/>
        <end position="268"/>
    </location>
</feature>
<feature type="chain" id="PRO_5035342542" description="Transmembrane 9 superfamily member" evidence="7">
    <location>
        <begin position="25"/>
        <end position="614"/>
    </location>
</feature>
<evidence type="ECO:0000313" key="8">
    <source>
        <dbReference type="EMBL" id="KAG8459682.1"/>
    </source>
</evidence>
<feature type="transmembrane region" description="Helical" evidence="7">
    <location>
        <begin position="583"/>
        <end position="604"/>
    </location>
</feature>
<dbReference type="EMBL" id="JAGTXO010000038">
    <property type="protein sequence ID" value="KAG8459682.1"/>
    <property type="molecule type" value="Genomic_DNA"/>
</dbReference>
<dbReference type="Pfam" id="PF02990">
    <property type="entry name" value="EMP70"/>
    <property type="match status" value="1"/>
</dbReference>
<evidence type="ECO:0000256" key="4">
    <source>
        <dbReference type="ARBA" id="ARBA00022729"/>
    </source>
</evidence>
<feature type="transmembrane region" description="Helical" evidence="7">
    <location>
        <begin position="475"/>
        <end position="494"/>
    </location>
</feature>
<comment type="subcellular location">
    <subcellularLocation>
        <location evidence="1">Membrane</location>
        <topology evidence="1">Multi-pass membrane protein</topology>
    </subcellularLocation>
</comment>
<keyword evidence="5 7" id="KW-1133">Transmembrane helix</keyword>
<proteinExistence type="inferred from homology"/>
<evidence type="ECO:0000256" key="5">
    <source>
        <dbReference type="ARBA" id="ARBA00022989"/>
    </source>
</evidence>
<feature type="transmembrane region" description="Helical" evidence="7">
    <location>
        <begin position="506"/>
        <end position="532"/>
    </location>
</feature>
<keyword evidence="6 7" id="KW-0472">Membrane</keyword>
<evidence type="ECO:0000313" key="9">
    <source>
        <dbReference type="Proteomes" id="UP000751190"/>
    </source>
</evidence>
<feature type="transmembrane region" description="Helical" evidence="7">
    <location>
        <begin position="544"/>
        <end position="563"/>
    </location>
</feature>
<feature type="transmembrane region" description="Helical" evidence="7">
    <location>
        <begin position="342"/>
        <end position="366"/>
    </location>
</feature>
<keyword evidence="9" id="KW-1185">Reference proteome</keyword>